<dbReference type="Pfam" id="PF10035">
    <property type="entry name" value="DUF2179"/>
    <property type="match status" value="1"/>
</dbReference>
<keyword evidence="4 6" id="KW-1133">Transmembrane helix</keyword>
<name>A0A2K1NWR6_9BACT</name>
<dbReference type="RefSeq" id="WP_103067623.1">
    <property type="nucleotide sequence ID" value="NZ_AZRL01000022.1"/>
</dbReference>
<comment type="caution">
    <text evidence="9">The sequence shown here is derived from an EMBL/GenBank/DDBJ whole genome shotgun (WGS) entry which is preliminary data.</text>
</comment>
<dbReference type="InterPro" id="IPR022930">
    <property type="entry name" value="UPF0316"/>
</dbReference>
<evidence type="ECO:0000259" key="7">
    <source>
        <dbReference type="Pfam" id="PF10035"/>
    </source>
</evidence>
<dbReference type="InterPro" id="IPR044035">
    <property type="entry name" value="DUF5698"/>
</dbReference>
<organism evidence="9 10">
    <name type="scientific">Petrotoga olearia DSM 13574</name>
    <dbReference type="NCBI Taxonomy" id="1122955"/>
    <lineage>
        <taxon>Bacteria</taxon>
        <taxon>Thermotogati</taxon>
        <taxon>Thermotogota</taxon>
        <taxon>Thermotogae</taxon>
        <taxon>Petrotogales</taxon>
        <taxon>Petrotogaceae</taxon>
        <taxon>Petrotoga</taxon>
    </lineage>
</organism>
<dbReference type="AlphaFoldDB" id="A0A2K1NWR6"/>
<dbReference type="Pfam" id="PF18955">
    <property type="entry name" value="DUF5698"/>
    <property type="match status" value="1"/>
</dbReference>
<evidence type="ECO:0000313" key="9">
    <source>
        <dbReference type="EMBL" id="PNR94982.1"/>
    </source>
</evidence>
<comment type="similarity">
    <text evidence="6">Belongs to the UPF0316 family.</text>
</comment>
<evidence type="ECO:0000259" key="8">
    <source>
        <dbReference type="Pfam" id="PF18955"/>
    </source>
</evidence>
<evidence type="ECO:0000256" key="4">
    <source>
        <dbReference type="ARBA" id="ARBA00022989"/>
    </source>
</evidence>
<keyword evidence="3 6" id="KW-0812">Transmembrane</keyword>
<dbReference type="InterPro" id="IPR019264">
    <property type="entry name" value="DUF2179"/>
</dbReference>
<evidence type="ECO:0000313" key="10">
    <source>
        <dbReference type="Proteomes" id="UP000236434"/>
    </source>
</evidence>
<dbReference type="HAMAP" id="MF_01515">
    <property type="entry name" value="UPF0316"/>
    <property type="match status" value="1"/>
</dbReference>
<feature type="domain" description="DUF2179" evidence="7">
    <location>
        <begin position="123"/>
        <end position="173"/>
    </location>
</feature>
<keyword evidence="2 6" id="KW-1003">Cell membrane</keyword>
<comment type="subcellular location">
    <subcellularLocation>
        <location evidence="1 6">Cell membrane</location>
        <topology evidence="1 6">Multi-pass membrane protein</topology>
    </subcellularLocation>
</comment>
<feature type="domain" description="DUF5698" evidence="8">
    <location>
        <begin position="33"/>
        <end position="89"/>
    </location>
</feature>
<dbReference type="Gene3D" id="3.30.70.120">
    <property type="match status" value="1"/>
</dbReference>
<feature type="transmembrane region" description="Helical" evidence="6">
    <location>
        <begin position="45"/>
        <end position="66"/>
    </location>
</feature>
<dbReference type="Proteomes" id="UP000236434">
    <property type="component" value="Unassembled WGS sequence"/>
</dbReference>
<dbReference type="EMBL" id="AZRL01000022">
    <property type="protein sequence ID" value="PNR94982.1"/>
    <property type="molecule type" value="Genomic_DNA"/>
</dbReference>
<keyword evidence="5 6" id="KW-0472">Membrane</keyword>
<protein>
    <recommendedName>
        <fullName evidence="6">UPF0316 protein X929_08890</fullName>
    </recommendedName>
</protein>
<dbReference type="GO" id="GO:0005886">
    <property type="term" value="C:plasma membrane"/>
    <property type="evidence" value="ECO:0007669"/>
    <property type="project" value="UniProtKB-SubCell"/>
</dbReference>
<proteinExistence type="inferred from homology"/>
<evidence type="ECO:0000256" key="6">
    <source>
        <dbReference type="HAMAP-Rule" id="MF_01515"/>
    </source>
</evidence>
<evidence type="ECO:0000256" key="1">
    <source>
        <dbReference type="ARBA" id="ARBA00004651"/>
    </source>
</evidence>
<dbReference type="CDD" id="cd16381">
    <property type="entry name" value="YitT_C_like_1"/>
    <property type="match status" value="1"/>
</dbReference>
<gene>
    <name evidence="9" type="ORF">X929_08890</name>
</gene>
<reference evidence="9 10" key="1">
    <citation type="submission" date="2013-12" db="EMBL/GenBank/DDBJ databases">
        <title>Comparative genomics of Petrotoga isolates.</title>
        <authorList>
            <person name="Nesbo C.L."/>
            <person name="Charchuk R."/>
            <person name="Chow K."/>
        </authorList>
    </citation>
    <scope>NUCLEOTIDE SEQUENCE [LARGE SCALE GENOMIC DNA]</scope>
    <source>
        <strain evidence="9 10">DSM 13574</strain>
    </source>
</reference>
<evidence type="ECO:0000256" key="2">
    <source>
        <dbReference type="ARBA" id="ARBA00022475"/>
    </source>
</evidence>
<dbReference type="OrthoDB" id="48231at2"/>
<feature type="transmembrane region" description="Helical" evidence="6">
    <location>
        <begin position="6"/>
        <end position="24"/>
    </location>
</feature>
<evidence type="ECO:0000256" key="3">
    <source>
        <dbReference type="ARBA" id="ARBA00022692"/>
    </source>
</evidence>
<evidence type="ECO:0000256" key="5">
    <source>
        <dbReference type="ARBA" id="ARBA00023136"/>
    </source>
</evidence>
<dbReference type="InterPro" id="IPR015867">
    <property type="entry name" value="N-reg_PII/ATP_PRibTrfase_C"/>
</dbReference>
<dbReference type="PANTHER" id="PTHR40060">
    <property type="entry name" value="UPF0316 PROTEIN YEBE"/>
    <property type="match status" value="1"/>
</dbReference>
<dbReference type="PANTHER" id="PTHR40060:SF1">
    <property type="entry name" value="UPF0316 PROTEIN YEBE"/>
    <property type="match status" value="1"/>
</dbReference>
<accession>A0A2K1NWR6</accession>
<dbReference type="NCBIfam" id="NF003191">
    <property type="entry name" value="PRK04164.1-2"/>
    <property type="match status" value="1"/>
</dbReference>
<sequence>MQVSSFVDSTFFSLVIFPIIIFAMRLCDVSLMTIRIIFVSKGIKFWASVLGFFEIMVWLIAISQVMNNLDKPLYAIAYALGFATGNYLGAFLEEKIAIGVNLVRVITNKEAQPLVDYLNKEGFGVTSIDAEGSKGPVKIIYSVVRRKDLKKIIDIVNEFNPNAFYSIEEVRGINKGIFPPQNVNFKFRNKLTRKGK</sequence>
<feature type="transmembrane region" description="Helical" evidence="6">
    <location>
        <begin position="72"/>
        <end position="92"/>
    </location>
</feature>